<dbReference type="Pfam" id="PF00814">
    <property type="entry name" value="TsaD"/>
    <property type="match status" value="1"/>
</dbReference>
<protein>
    <recommendedName>
        <fullName evidence="7">tRNA N6-adenosine threonylcarbamoyltransferase</fullName>
        <ecNumber evidence="7">2.3.1.234</ecNumber>
    </recommendedName>
    <alternativeName>
        <fullName evidence="7">N6-L-threonylcarbamoyladenine synthase</fullName>
        <shortName evidence="7">t(6)A synthase</shortName>
    </alternativeName>
    <alternativeName>
        <fullName evidence="7">t(6)A37 threonylcarbamoyladenosine biosynthesis protein TsaD</fullName>
    </alternativeName>
    <alternativeName>
        <fullName evidence="7">tRNA threonylcarbamoyladenosine biosynthesis protein TsaD</fullName>
    </alternativeName>
</protein>
<dbReference type="STRING" id="862908.BMS_0724"/>
<keyword evidence="1 7" id="KW-0808">Transferase</keyword>
<keyword evidence="2 7" id="KW-0819">tRNA processing</keyword>
<dbReference type="GO" id="GO:0005737">
    <property type="term" value="C:cytoplasm"/>
    <property type="evidence" value="ECO:0007669"/>
    <property type="project" value="UniProtKB-SubCell"/>
</dbReference>
<dbReference type="InterPro" id="IPR022450">
    <property type="entry name" value="TsaD"/>
</dbReference>
<evidence type="ECO:0000256" key="2">
    <source>
        <dbReference type="ARBA" id="ARBA00022694"/>
    </source>
</evidence>
<name>E1X5R1_HALMS</name>
<dbReference type="InterPro" id="IPR043129">
    <property type="entry name" value="ATPase_NBD"/>
</dbReference>
<evidence type="ECO:0000313" key="10">
    <source>
        <dbReference type="Proteomes" id="UP000008963"/>
    </source>
</evidence>
<organism evidence="9 10">
    <name type="scientific">Halobacteriovorax marinus (strain ATCC BAA-682 / DSM 15412 / SJ)</name>
    <name type="common">Bacteriovorax marinus</name>
    <dbReference type="NCBI Taxonomy" id="862908"/>
    <lineage>
        <taxon>Bacteria</taxon>
        <taxon>Pseudomonadati</taxon>
        <taxon>Bdellovibrionota</taxon>
        <taxon>Bacteriovoracia</taxon>
        <taxon>Bacteriovoracales</taxon>
        <taxon>Halobacteriovoraceae</taxon>
        <taxon>Halobacteriovorax</taxon>
    </lineage>
</organism>
<evidence type="ECO:0000256" key="5">
    <source>
        <dbReference type="ARBA" id="ARBA00023315"/>
    </source>
</evidence>
<feature type="binding site" evidence="7">
    <location>
        <position position="294"/>
    </location>
    <ligand>
        <name>substrate</name>
    </ligand>
</feature>
<evidence type="ECO:0000256" key="6">
    <source>
        <dbReference type="ARBA" id="ARBA00048117"/>
    </source>
</evidence>
<dbReference type="OrthoDB" id="5288788at2"/>
<gene>
    <name evidence="7" type="primary">tsaD</name>
    <name evidence="9" type="synonym">gcp</name>
    <name evidence="9" type="ordered locus">BMS_0724</name>
</gene>
<comment type="cofactor">
    <cofactor evidence="7">
        <name>Fe(2+)</name>
        <dbReference type="ChEBI" id="CHEBI:29033"/>
    </cofactor>
    <text evidence="7">Binds 1 Fe(2+) ion per subunit.</text>
</comment>
<dbReference type="EMBL" id="FQ312005">
    <property type="protein sequence ID" value="CBW25628.1"/>
    <property type="molecule type" value="Genomic_DNA"/>
</dbReference>
<comment type="function">
    <text evidence="7">Required for the formation of a threonylcarbamoyl group on adenosine at position 37 (t(6)A37) in tRNAs that read codons beginning with adenine. Is involved in the transfer of the threonylcarbamoyl moiety of threonylcarbamoyl-AMP (TC-AMP) to the N6 group of A37, together with TsaE and TsaB. TsaD likely plays a direct catalytic role in this reaction.</text>
</comment>
<dbReference type="HAMAP" id="MF_01445">
    <property type="entry name" value="TsaD"/>
    <property type="match status" value="1"/>
</dbReference>
<comment type="similarity">
    <text evidence="7">Belongs to the KAE1 / TsaD family.</text>
</comment>
<feature type="binding site" evidence="7">
    <location>
        <position position="176"/>
    </location>
    <ligand>
        <name>substrate</name>
    </ligand>
</feature>
<feature type="binding site" evidence="7">
    <location>
        <position position="318"/>
    </location>
    <ligand>
        <name>Fe cation</name>
        <dbReference type="ChEBI" id="CHEBI:24875"/>
    </ligand>
</feature>
<comment type="subcellular location">
    <subcellularLocation>
        <location evidence="7">Cytoplasm</location>
    </subcellularLocation>
</comment>
<dbReference type="PANTHER" id="PTHR11735:SF6">
    <property type="entry name" value="TRNA N6-ADENOSINE THREONYLCARBAMOYLTRANSFERASE, MITOCHONDRIAL"/>
    <property type="match status" value="1"/>
</dbReference>
<dbReference type="eggNOG" id="COG0533">
    <property type="taxonomic scope" value="Bacteria"/>
</dbReference>
<evidence type="ECO:0000256" key="1">
    <source>
        <dbReference type="ARBA" id="ARBA00022679"/>
    </source>
</evidence>
<keyword evidence="4 7" id="KW-0408">Iron</keyword>
<feature type="binding site" evidence="7">
    <location>
        <position position="121"/>
    </location>
    <ligand>
        <name>Fe cation</name>
        <dbReference type="ChEBI" id="CHEBI:24875"/>
    </ligand>
</feature>
<keyword evidence="7" id="KW-0963">Cytoplasm</keyword>
<feature type="binding site" evidence="7">
    <location>
        <begin position="143"/>
        <end position="147"/>
    </location>
    <ligand>
        <name>substrate</name>
    </ligand>
</feature>
<dbReference type="NCBIfam" id="TIGR03723">
    <property type="entry name" value="T6A_TsaD_YgjD"/>
    <property type="match status" value="1"/>
</dbReference>
<evidence type="ECO:0000256" key="4">
    <source>
        <dbReference type="ARBA" id="ARBA00023004"/>
    </source>
</evidence>
<dbReference type="PATRIC" id="fig|862908.3.peg.696"/>
<dbReference type="RefSeq" id="WP_014243414.1">
    <property type="nucleotide sequence ID" value="NC_016620.1"/>
</dbReference>
<sequence length="361" mass="39425">MTTKFILGIETSCDDTSIAIIETDSKDLDTPPSVITQKSFSQEDLLSKWGGVVPEIAARNHLAKLVPLLKQTLESVNMKMEQVAAIGVTTQPGLLGPLLTGLNTAKTLSLIFEKPIIPVNHLFAHLEAIHLSRTTKYPYIGLLVSGGHSLYLLVKSQRDFEVLGSTIDDAAGEAFDKGGKILGLGYPAGKIIDDLAKLGDPLKYNFPIGLKSSADCRLSYSGVKTALRLFVEKNPHIKHPGGDQYSQDLKDVCASYQHAIVGALKLKLKYAMKAVNERYPQKLEVVVGGGVACNSYLRKVLIETYKDVFFVQPAFCTDNGAMVANYAHRIEQDAISFPECLTLDAKGRYISKKDLLKQGQL</sequence>
<evidence type="ECO:0000259" key="8">
    <source>
        <dbReference type="Pfam" id="PF00814"/>
    </source>
</evidence>
<keyword evidence="5 7" id="KW-0012">Acyltransferase</keyword>
<feature type="domain" description="Gcp-like" evidence="8">
    <location>
        <begin position="34"/>
        <end position="324"/>
    </location>
</feature>
<dbReference type="PANTHER" id="PTHR11735">
    <property type="entry name" value="TRNA N6-ADENOSINE THREONYLCARBAMOYLTRANSFERASE"/>
    <property type="match status" value="1"/>
</dbReference>
<feature type="binding site" evidence="7">
    <location>
        <position position="189"/>
    </location>
    <ligand>
        <name>substrate</name>
    </ligand>
</feature>
<keyword evidence="10" id="KW-1185">Reference proteome</keyword>
<evidence type="ECO:0000256" key="7">
    <source>
        <dbReference type="HAMAP-Rule" id="MF_01445"/>
    </source>
</evidence>
<dbReference type="Gene3D" id="3.30.420.40">
    <property type="match status" value="2"/>
</dbReference>
<dbReference type="NCBIfam" id="TIGR00329">
    <property type="entry name" value="gcp_kae1"/>
    <property type="match status" value="1"/>
</dbReference>
<reference evidence="10" key="1">
    <citation type="journal article" date="2013" name="ISME J.">
        <title>A small predatory core genome in the divergent marine Bacteriovorax marinus SJ and the terrestrial Bdellovibrio bacteriovorus.</title>
        <authorList>
            <person name="Crossman L.C."/>
            <person name="Chen H."/>
            <person name="Cerdeno-Tarraga A.M."/>
            <person name="Brooks K."/>
            <person name="Quail M.A."/>
            <person name="Pineiro S.A."/>
            <person name="Hobley L."/>
            <person name="Sockett R.E."/>
            <person name="Bentley S.D."/>
            <person name="Parkhill J."/>
            <person name="Williams H.N."/>
            <person name="Stine O.C."/>
        </authorList>
    </citation>
    <scope>NUCLEOTIDE SEQUENCE [LARGE SCALE GENOMIC DNA]</scope>
    <source>
        <strain evidence="10">ATCC BAA-682 / DSM 15412 / SJ</strain>
    </source>
</reference>
<dbReference type="AlphaFoldDB" id="E1X5R1"/>
<comment type="catalytic activity">
    <reaction evidence="6 7">
        <text>L-threonylcarbamoyladenylate + adenosine(37) in tRNA = N(6)-L-threonylcarbamoyladenosine(37) in tRNA + AMP + H(+)</text>
        <dbReference type="Rhea" id="RHEA:37059"/>
        <dbReference type="Rhea" id="RHEA-COMP:10162"/>
        <dbReference type="Rhea" id="RHEA-COMP:10163"/>
        <dbReference type="ChEBI" id="CHEBI:15378"/>
        <dbReference type="ChEBI" id="CHEBI:73682"/>
        <dbReference type="ChEBI" id="CHEBI:74411"/>
        <dbReference type="ChEBI" id="CHEBI:74418"/>
        <dbReference type="ChEBI" id="CHEBI:456215"/>
        <dbReference type="EC" id="2.3.1.234"/>
    </reaction>
</comment>
<dbReference type="SUPFAM" id="SSF53067">
    <property type="entry name" value="Actin-like ATPase domain"/>
    <property type="match status" value="1"/>
</dbReference>
<feature type="binding site" evidence="7">
    <location>
        <position position="193"/>
    </location>
    <ligand>
        <name>substrate</name>
    </ligand>
</feature>
<dbReference type="HOGENOM" id="CLU_023208_0_2_7"/>
<dbReference type="KEGG" id="bmx:BMS_0724"/>
<dbReference type="EC" id="2.3.1.234" evidence="7"/>
<dbReference type="Proteomes" id="UP000008963">
    <property type="component" value="Chromosome"/>
</dbReference>
<proteinExistence type="inferred from homology"/>
<dbReference type="GO" id="GO:0002949">
    <property type="term" value="P:tRNA threonylcarbamoyladenosine modification"/>
    <property type="evidence" value="ECO:0007669"/>
    <property type="project" value="UniProtKB-UniRule"/>
</dbReference>
<dbReference type="PRINTS" id="PR00789">
    <property type="entry name" value="OSIALOPTASE"/>
</dbReference>
<evidence type="ECO:0000313" key="9">
    <source>
        <dbReference type="EMBL" id="CBW25628.1"/>
    </source>
</evidence>
<dbReference type="GO" id="GO:0005506">
    <property type="term" value="F:iron ion binding"/>
    <property type="evidence" value="ECO:0007669"/>
    <property type="project" value="UniProtKB-UniRule"/>
</dbReference>
<keyword evidence="3 7" id="KW-0479">Metal-binding</keyword>
<dbReference type="InterPro" id="IPR000905">
    <property type="entry name" value="Gcp-like_dom"/>
</dbReference>
<dbReference type="GO" id="GO:0061711">
    <property type="term" value="F:tRNA N(6)-L-threonylcarbamoyladenine synthase activity"/>
    <property type="evidence" value="ECO:0007669"/>
    <property type="project" value="UniProtKB-EC"/>
</dbReference>
<dbReference type="InterPro" id="IPR017861">
    <property type="entry name" value="KAE1/TsaD"/>
</dbReference>
<accession>E1X5R1</accession>
<feature type="binding site" evidence="7">
    <location>
        <position position="125"/>
    </location>
    <ligand>
        <name>Fe cation</name>
        <dbReference type="ChEBI" id="CHEBI:24875"/>
    </ligand>
</feature>
<evidence type="ECO:0000256" key="3">
    <source>
        <dbReference type="ARBA" id="ARBA00022723"/>
    </source>
</evidence>